<dbReference type="PANTHER" id="PTHR35870:SF1">
    <property type="entry name" value="PROTEIN, PUTATIVE (AFU_ORTHOLOGUE AFUA_5G03330)-RELATED"/>
    <property type="match status" value="1"/>
</dbReference>
<comment type="caution">
    <text evidence="3">The sequence shown here is derived from an EMBL/GenBank/DDBJ whole genome shotgun (WGS) entry which is preliminary data.</text>
</comment>
<accession>A0AAD4E006</accession>
<dbReference type="AlphaFoldDB" id="A0AAD4E006"/>
<keyword evidence="1" id="KW-0560">Oxidoreductase</keyword>
<reference evidence="3" key="1">
    <citation type="journal article" date="2020" name="New Phytol.">
        <title>Comparative genomics reveals dynamic genome evolution in host specialist ectomycorrhizal fungi.</title>
        <authorList>
            <person name="Lofgren L.A."/>
            <person name="Nguyen N.H."/>
            <person name="Vilgalys R."/>
            <person name="Ruytinx J."/>
            <person name="Liao H.L."/>
            <person name="Branco S."/>
            <person name="Kuo A."/>
            <person name="LaButti K."/>
            <person name="Lipzen A."/>
            <person name="Andreopoulos W."/>
            <person name="Pangilinan J."/>
            <person name="Riley R."/>
            <person name="Hundley H."/>
            <person name="Na H."/>
            <person name="Barry K."/>
            <person name="Grigoriev I.V."/>
            <person name="Stajich J.E."/>
            <person name="Kennedy P.G."/>
        </authorList>
    </citation>
    <scope>NUCLEOTIDE SEQUENCE</scope>
    <source>
        <strain evidence="3">FC203</strain>
    </source>
</reference>
<feature type="compositionally biased region" description="Pro residues" evidence="2">
    <location>
        <begin position="20"/>
        <end position="32"/>
    </location>
</feature>
<evidence type="ECO:0008006" key="5">
    <source>
        <dbReference type="Google" id="ProtNLM"/>
    </source>
</evidence>
<dbReference type="GO" id="GO:0016491">
    <property type="term" value="F:oxidoreductase activity"/>
    <property type="evidence" value="ECO:0007669"/>
    <property type="project" value="UniProtKB-KW"/>
</dbReference>
<dbReference type="RefSeq" id="XP_041222807.1">
    <property type="nucleotide sequence ID" value="XM_041369762.1"/>
</dbReference>
<dbReference type="Proteomes" id="UP001195769">
    <property type="component" value="Unassembled WGS sequence"/>
</dbReference>
<evidence type="ECO:0000313" key="3">
    <source>
        <dbReference type="EMBL" id="KAG1897231.1"/>
    </source>
</evidence>
<name>A0AAD4E006_9AGAM</name>
<protein>
    <recommendedName>
        <fullName evidence="5">Oxidoreductase AflY</fullName>
    </recommendedName>
</protein>
<evidence type="ECO:0000313" key="4">
    <source>
        <dbReference type="Proteomes" id="UP001195769"/>
    </source>
</evidence>
<dbReference type="InterPro" id="IPR025337">
    <property type="entry name" value="Questin_oxidase-like"/>
</dbReference>
<organism evidence="3 4">
    <name type="scientific">Suillus fuscotomentosus</name>
    <dbReference type="NCBI Taxonomy" id="1912939"/>
    <lineage>
        <taxon>Eukaryota</taxon>
        <taxon>Fungi</taxon>
        <taxon>Dikarya</taxon>
        <taxon>Basidiomycota</taxon>
        <taxon>Agaricomycotina</taxon>
        <taxon>Agaricomycetes</taxon>
        <taxon>Agaricomycetidae</taxon>
        <taxon>Boletales</taxon>
        <taxon>Suillineae</taxon>
        <taxon>Suillaceae</taxon>
        <taxon>Suillus</taxon>
    </lineage>
</organism>
<gene>
    <name evidence="3" type="ORF">F5891DRAFT_1243192</name>
</gene>
<keyword evidence="4" id="KW-1185">Reference proteome</keyword>
<dbReference type="GeneID" id="64664060"/>
<dbReference type="PANTHER" id="PTHR35870">
    <property type="entry name" value="PROTEIN, PUTATIVE (AFU_ORTHOLOGUE AFUA_5G03330)-RELATED"/>
    <property type="match status" value="1"/>
</dbReference>
<sequence length="482" mass="53722">MAAVQQTDPGSELDALFPSPSSPPNVLSPPRYPGASPEATVALLGVLKDNYTKYHIFFNYQQFHNHVTHRALALFAMGASGPLIEELYKQDSAIQRPAVRSPEAITEENFIEHMGDENFYAAYTSFFIKIIDEKTLSAMLEEYIFSKKYNFIEGRDASAQPVMLARFLGGFLHAFIHVGYGAELGIPGMIVEGEERLALTSVHGHNFLPSDLFEHSGTTAVEEPTTRLASLVLNTKASTAPSPVAQPPKSHAFSILAKIMQDPKFTPKVIKKHFRNFDGLMSEHGDTVWDYAKQWTIDPSQPGEIERKMEECIWISSILYTIGGWNKDGSFTADFVCMHLVTSSLFLPSLLAYLTIDSQVLLLRGYFATILGLYITRGFPRLDIQGFLSATSHLPSENKVDNSFLDIVESGIMHPNDHVSKIQRAFAHFSSLYGTRPKGYFKDTELEGAEALDGSLFLLGARLTDEYMRYGTFWSLDGFLAE</sequence>
<proteinExistence type="predicted"/>
<dbReference type="EMBL" id="JABBWK010000048">
    <property type="protein sequence ID" value="KAG1897231.1"/>
    <property type="molecule type" value="Genomic_DNA"/>
</dbReference>
<evidence type="ECO:0000256" key="1">
    <source>
        <dbReference type="ARBA" id="ARBA00023002"/>
    </source>
</evidence>
<dbReference type="Pfam" id="PF14027">
    <property type="entry name" value="Questin_oxidase"/>
    <property type="match status" value="1"/>
</dbReference>
<evidence type="ECO:0000256" key="2">
    <source>
        <dbReference type="SAM" id="MobiDB-lite"/>
    </source>
</evidence>
<feature type="region of interest" description="Disordered" evidence="2">
    <location>
        <begin position="1"/>
        <end position="33"/>
    </location>
</feature>